<sequence length="84" mass="9981">MEKEREREREKEKDIMIKCSYYNCDISFGKDYYSSGLLSPPINNEDKYHQIFEGLMKTRLFCMKCSGNHARIICLNSKIKIEAF</sequence>
<proteinExistence type="predicted"/>
<organism evidence="1">
    <name type="scientific">Megaviridae environmental sample</name>
    <dbReference type="NCBI Taxonomy" id="1737588"/>
    <lineage>
        <taxon>Viruses</taxon>
        <taxon>Varidnaviria</taxon>
        <taxon>Bamfordvirae</taxon>
        <taxon>Nucleocytoviricota</taxon>
        <taxon>Megaviricetes</taxon>
        <taxon>Imitervirales</taxon>
        <taxon>Mimiviridae</taxon>
        <taxon>environmental samples</taxon>
    </lineage>
</organism>
<name>A0A5J6VKR3_9VIRU</name>
<protein>
    <submittedName>
        <fullName evidence="1">Uncharacterized protein</fullName>
    </submittedName>
</protein>
<reference evidence="1" key="1">
    <citation type="journal article" date="2019" name="Philos. Trans. R. Soc. Lond., B, Biol. Sci.">
        <title>Targeted metagenomic recovery of four divergent viruses reveals shared and distinctive characteristics of giant viruses of marine eukaryotes.</title>
        <authorList>
            <person name="Needham D.M."/>
            <person name="Poirier C."/>
            <person name="Hehenberger E."/>
            <person name="Jimenez V."/>
            <person name="Swalwell J.E."/>
            <person name="Santoro A.E."/>
            <person name="Worden A.Z."/>
        </authorList>
    </citation>
    <scope>NUCLEOTIDE SEQUENCE</scope>
    <source>
        <strain evidence="1">MPacV-611</strain>
    </source>
</reference>
<dbReference type="EMBL" id="MN448287">
    <property type="protein sequence ID" value="QFG74429.1"/>
    <property type="molecule type" value="Genomic_DNA"/>
</dbReference>
<accession>A0A5J6VKR3</accession>
<evidence type="ECO:0000313" key="1">
    <source>
        <dbReference type="EMBL" id="QFG74429.1"/>
    </source>
</evidence>